<feature type="domain" description="DUF58" evidence="2">
    <location>
        <begin position="199"/>
        <end position="365"/>
    </location>
</feature>
<dbReference type="Proteomes" id="UP000294739">
    <property type="component" value="Unassembled WGS sequence"/>
</dbReference>
<protein>
    <submittedName>
        <fullName evidence="3">DUF58 domain-containing protein</fullName>
    </submittedName>
</protein>
<evidence type="ECO:0000313" key="3">
    <source>
        <dbReference type="EMBL" id="TDE09897.1"/>
    </source>
</evidence>
<dbReference type="PANTHER" id="PTHR34351:SF1">
    <property type="entry name" value="SLR1927 PROTEIN"/>
    <property type="match status" value="1"/>
</dbReference>
<name>A0A4R5DAN0_9ACTN</name>
<sequence>MIERRLGLTAAGVAVVVLGAAGWAIGRLLESRGVFLLVYGGIVALVVSWLLGQRRPALSASRSTPPPRVRPGRRVEVEVELTARRRVSTVVVEDELDERLGQSSRFPVAVLPGGRSVRHTYGFVPQARGVFRVGPLVAEWSDPFGLTRRRVTLVEPQEVIVHPRVERVTDRITTREWEDPPVRPPVLKPWPTGFEFYGLRDYVPGDDPRRIVWRAVGRYDRYLVRESEQGITDRVNILLDTDARRHSPGTPSETFELAVSVAASLAVHHLDNGFGLNLDLNSERLAGPLRGRTQHVRLLDQLAVVDTERAPLSQALERLLIDPMRHAHNVVVTPEIDPVAARRIRLLRSQGVAVLLVLTVWDDTEPATLHRAGLLGCNLVQVSAGSSMRQVFEHVVGVTGVRR</sequence>
<organism evidence="3 4">
    <name type="scientific">Jiangella asiatica</name>
    <dbReference type="NCBI Taxonomy" id="2530372"/>
    <lineage>
        <taxon>Bacteria</taxon>
        <taxon>Bacillati</taxon>
        <taxon>Actinomycetota</taxon>
        <taxon>Actinomycetes</taxon>
        <taxon>Jiangellales</taxon>
        <taxon>Jiangellaceae</taxon>
        <taxon>Jiangella</taxon>
    </lineage>
</organism>
<dbReference type="PANTHER" id="PTHR34351">
    <property type="entry name" value="SLR1927 PROTEIN-RELATED"/>
    <property type="match status" value="1"/>
</dbReference>
<dbReference type="InterPro" id="IPR002881">
    <property type="entry name" value="DUF58"/>
</dbReference>
<comment type="caution">
    <text evidence="3">The sequence shown here is derived from an EMBL/GenBank/DDBJ whole genome shotgun (WGS) entry which is preliminary data.</text>
</comment>
<dbReference type="Pfam" id="PF01882">
    <property type="entry name" value="DUF58"/>
    <property type="match status" value="1"/>
</dbReference>
<reference evidence="3 4" key="1">
    <citation type="submission" date="2019-03" db="EMBL/GenBank/DDBJ databases">
        <title>Draft genome sequences of novel Actinobacteria.</title>
        <authorList>
            <person name="Sahin N."/>
            <person name="Ay H."/>
            <person name="Saygin H."/>
        </authorList>
    </citation>
    <scope>NUCLEOTIDE SEQUENCE [LARGE SCALE GENOMIC DNA]</scope>
    <source>
        <strain evidence="3 4">5K138</strain>
    </source>
</reference>
<dbReference type="EMBL" id="SMKZ01000016">
    <property type="protein sequence ID" value="TDE09897.1"/>
    <property type="molecule type" value="Genomic_DNA"/>
</dbReference>
<evidence type="ECO:0000259" key="2">
    <source>
        <dbReference type="Pfam" id="PF01882"/>
    </source>
</evidence>
<keyword evidence="1" id="KW-0812">Transmembrane</keyword>
<keyword evidence="1" id="KW-0472">Membrane</keyword>
<dbReference type="OrthoDB" id="9812729at2"/>
<accession>A0A4R5DAN0</accession>
<dbReference type="AlphaFoldDB" id="A0A4R5DAN0"/>
<feature type="transmembrane region" description="Helical" evidence="1">
    <location>
        <begin position="34"/>
        <end position="52"/>
    </location>
</feature>
<dbReference type="RefSeq" id="WP_131895114.1">
    <property type="nucleotide sequence ID" value="NZ_SMKZ01000016.1"/>
</dbReference>
<keyword evidence="4" id="KW-1185">Reference proteome</keyword>
<gene>
    <name evidence="3" type="ORF">E1269_13050</name>
</gene>
<dbReference type="InParanoid" id="A0A4R5DAN0"/>
<keyword evidence="1" id="KW-1133">Transmembrane helix</keyword>
<evidence type="ECO:0000256" key="1">
    <source>
        <dbReference type="SAM" id="Phobius"/>
    </source>
</evidence>
<evidence type="ECO:0000313" key="4">
    <source>
        <dbReference type="Proteomes" id="UP000294739"/>
    </source>
</evidence>
<proteinExistence type="predicted"/>